<evidence type="ECO:0000256" key="1">
    <source>
        <dbReference type="ARBA" id="ARBA00022729"/>
    </source>
</evidence>
<dbReference type="NCBIfam" id="NF033707">
    <property type="entry name" value="T9SS_sortase"/>
    <property type="match status" value="1"/>
</dbReference>
<dbReference type="Gene3D" id="3.40.50.10390">
    <property type="entry name" value="Gingipain r, domain 1"/>
    <property type="match status" value="1"/>
</dbReference>
<reference evidence="5" key="1">
    <citation type="submission" date="2016-10" db="EMBL/GenBank/DDBJ databases">
        <authorList>
            <person name="Varghese N."/>
            <person name="Submissions S."/>
        </authorList>
    </citation>
    <scope>NUCLEOTIDE SEQUENCE [LARGE SCALE GENOMIC DNA]</scope>
    <source>
        <strain evidence="5">DSM 17298</strain>
    </source>
</reference>
<protein>
    <submittedName>
        <fullName evidence="4">Por secretion system C-terminal sorting domain-containing protein</fullName>
    </submittedName>
</protein>
<feature type="domain" description="Gingipain" evidence="3">
    <location>
        <begin position="357"/>
        <end position="721"/>
    </location>
</feature>
<keyword evidence="5" id="KW-1185">Reference proteome</keyword>
<dbReference type="Proteomes" id="UP000236736">
    <property type="component" value="Unassembled WGS sequence"/>
</dbReference>
<dbReference type="CDD" id="cd02258">
    <property type="entry name" value="Peptidase_C25_N"/>
    <property type="match status" value="1"/>
</dbReference>
<dbReference type="GO" id="GO:0006508">
    <property type="term" value="P:proteolysis"/>
    <property type="evidence" value="ECO:0007669"/>
    <property type="project" value="InterPro"/>
</dbReference>
<dbReference type="AlphaFoldDB" id="A0A1H5X7P6"/>
<dbReference type="Gene3D" id="2.60.40.10">
    <property type="entry name" value="Immunoglobulins"/>
    <property type="match status" value="1"/>
</dbReference>
<dbReference type="InterPro" id="IPR001769">
    <property type="entry name" value="Gingipain"/>
</dbReference>
<dbReference type="RefSeq" id="WP_103925049.1">
    <property type="nucleotide sequence ID" value="NZ_FNVR01000012.1"/>
</dbReference>
<evidence type="ECO:0000256" key="2">
    <source>
        <dbReference type="SAM" id="SignalP"/>
    </source>
</evidence>
<gene>
    <name evidence="4" type="ORF">SAMN03080598_02394</name>
</gene>
<evidence type="ECO:0000259" key="3">
    <source>
        <dbReference type="Pfam" id="PF01364"/>
    </source>
</evidence>
<evidence type="ECO:0000313" key="4">
    <source>
        <dbReference type="EMBL" id="SEG07495.1"/>
    </source>
</evidence>
<name>A0A1H5X7P6_9BACT</name>
<dbReference type="EMBL" id="FNVR01000012">
    <property type="protein sequence ID" value="SEG07495.1"/>
    <property type="molecule type" value="Genomic_DNA"/>
</dbReference>
<dbReference type="InterPro" id="IPR013783">
    <property type="entry name" value="Ig-like_fold"/>
</dbReference>
<keyword evidence="1 2" id="KW-0732">Signal</keyword>
<dbReference type="OrthoDB" id="9809780at2"/>
<evidence type="ECO:0000313" key="5">
    <source>
        <dbReference type="Proteomes" id="UP000236736"/>
    </source>
</evidence>
<dbReference type="SUPFAM" id="SSF52129">
    <property type="entry name" value="Caspase-like"/>
    <property type="match status" value="1"/>
</dbReference>
<feature type="chain" id="PRO_5009289147" evidence="2">
    <location>
        <begin position="21"/>
        <end position="1082"/>
    </location>
</feature>
<feature type="signal peptide" evidence="2">
    <location>
        <begin position="1"/>
        <end position="20"/>
    </location>
</feature>
<dbReference type="InterPro" id="IPR029030">
    <property type="entry name" value="Caspase-like_dom_sf"/>
</dbReference>
<dbReference type="InterPro" id="IPR029031">
    <property type="entry name" value="Gingipain_N_sf"/>
</dbReference>
<accession>A0A1H5X7P6</accession>
<sequence length="1082" mass="120666">MRRKVTVWVLSLFLSLCAERTFSQSDFFQFKIQAQGVYKITNEEAKKLGFSTLSEISIFGYPGMLPQKLDSEQLELQEIPAQEIEGSLYFFLSGPNNITFSENGIQYSHHLFTDSLNFLVGKNQNPRRILKLQASTIPTDPDQIWYQLTAYKEEKTNILNSGRNWFSAPIRQGQSLNINLRLNSETFTPWIFHGKLMAQSSSASTMSVLSGNDLLEEIPFSSIPNSTYGIKGREAYFDFEFNPSSNSLPQVRFTFQGTGTESAGFLDYFVVGVPYSNPNLREGIVEGKTRGVLSFPSGLYVWEVSDFFNPLAFDTSFGSNALGKKWALFSPERTTEIKEFKAINMNLREPEASPELLIITPSLLRSSATKLSNHKQSMGVKTAVANLDEIYQSFGYGNPDLTAIRNYIAYTYQSGKTLKNVLILGKGTFDYKAKLGGRPNLVPIYSSRESLNPLTTFSSDDYFGLIDWNQGFWEESREGDELLQIGVGRLPAINFAEANEMVEKIIRYETNPIRSPKSAAVTLLADDADNNIHARDAEAHASYLTENHPEFHLKKLYLDRFEQESSGTTQRSPQAKDALKSTVDEGTLILNYIGHGNETTLTAEEIFKVSDLADWGKQKDLALWVTATCEFGRHDSPFIRSAAEELLFAINKGAVALLTTGRPVFSSVNFALNEAFIEAVFQKKEGQFQSLGAIFKDTKNRSLNGSLNRNFSLLGDPSLKLALPELEVKISSIEDVRKEIQADTLKAFQEVRLTAEIIDPLTQAFQAGFNGDFQLEIRDKPVKLETLGDESNPFQFEEEAVLIFKGQGTVESGILEASFFIPEGINPEFGRGNLRIRAWDTQSGLQAMGSIKPIIGGEESAKPQDNIGPEINAKLNGQNSGPFIFSSPALEIEADLFDENGINVSGFIGGQDLTIQVNNQSPIVLNEAFLAKNNSFRSGTFKIVVTGLEEGQNTLTIIAWDNVGNQSTSTITVEIRGSNSIQIIRHKVFPNPATTESNFEIKHNRPGENLNLLIEVYSIAGQILFSESFRLLQAEENIRDLSWIFLQNQTKYPAKGTYIYKLELYSESDLTMDSVSGKIVIR</sequence>
<proteinExistence type="predicted"/>
<dbReference type="Gene3D" id="3.40.50.1460">
    <property type="match status" value="1"/>
</dbReference>
<organism evidence="4 5">
    <name type="scientific">Algoriphagus boritolerans DSM 17298 = JCM 18970</name>
    <dbReference type="NCBI Taxonomy" id="1120964"/>
    <lineage>
        <taxon>Bacteria</taxon>
        <taxon>Pseudomonadati</taxon>
        <taxon>Bacteroidota</taxon>
        <taxon>Cytophagia</taxon>
        <taxon>Cytophagales</taxon>
        <taxon>Cyclobacteriaceae</taxon>
        <taxon>Algoriphagus</taxon>
    </lineage>
</organism>
<dbReference type="NCBIfam" id="TIGR04183">
    <property type="entry name" value="Por_Secre_tail"/>
    <property type="match status" value="1"/>
</dbReference>
<dbReference type="Pfam" id="PF01364">
    <property type="entry name" value="Peptidase_C25"/>
    <property type="match status" value="1"/>
</dbReference>
<dbReference type="InterPro" id="IPR026444">
    <property type="entry name" value="Secre_tail"/>
</dbReference>
<dbReference type="GO" id="GO:0008234">
    <property type="term" value="F:cysteine-type peptidase activity"/>
    <property type="evidence" value="ECO:0007669"/>
    <property type="project" value="InterPro"/>
</dbReference>
<dbReference type="STRING" id="1120964.GCA_001313265_02029"/>